<dbReference type="KEGG" id="salf:SMD44_p10223"/>
<keyword evidence="2" id="KW-0614">Plasmid</keyword>
<reference evidence="2 3" key="1">
    <citation type="submission" date="2017-10" db="EMBL/GenBank/DDBJ databases">
        <title>Streptomyces alboflavus Genome sequencing and assembly.</title>
        <authorList>
            <person name="Wang Y."/>
            <person name="Du B."/>
            <person name="Ding Y."/>
            <person name="Liu H."/>
            <person name="Hou Q."/>
            <person name="Liu K."/>
            <person name="Wang C."/>
            <person name="Yao L."/>
        </authorList>
    </citation>
    <scope>NUCLEOTIDE SEQUENCE [LARGE SCALE GENOMIC DNA]</scope>
    <source>
        <strain evidence="2 3">MDJK44</strain>
        <plasmid evidence="3">Plasmid pmdjk44.1</plasmid>
    </source>
</reference>
<dbReference type="CDD" id="cd07344">
    <property type="entry name" value="M48_yhfN_like"/>
    <property type="match status" value="1"/>
</dbReference>
<dbReference type="AlphaFoldDB" id="A0A291W598"/>
<dbReference type="Gene3D" id="3.30.2010.10">
    <property type="entry name" value="Metalloproteases ('zincins'), catalytic domain"/>
    <property type="match status" value="1"/>
</dbReference>
<sequence>MTPATAPDDAEAALVHEVTAAITADGTLSPGTFSVVVSHRRQRHALTTLRDGQRVVRILPTSTAPVIVQFIRENAARLESDAQRMAERSPQHPAKHLADGCGLSWLGERIQLHLVDTPIPVQLRRGENGTGFLIAHRGDIARNGARPIIEWYSRAGLAWLEAAAPASWSRLRCRRPLPALAVRDFGRRYGGDYRASTHEVALHWAAFQLPPSLLEYVLVHELVHATRPRGQSHGSEFRTRLQRVMPDARAQQNAFRAAFRYLWLGTEMGIA</sequence>
<protein>
    <recommendedName>
        <fullName evidence="1">YgjP-like metallopeptidase domain-containing protein</fullName>
    </recommendedName>
</protein>
<evidence type="ECO:0000259" key="1">
    <source>
        <dbReference type="Pfam" id="PF01863"/>
    </source>
</evidence>
<gene>
    <name evidence="2" type="ORF">SMD44_p10223</name>
</gene>
<name>A0A291W598_9ACTN</name>
<dbReference type="RefSeq" id="WP_159399811.1">
    <property type="nucleotide sequence ID" value="NZ_CP023976.1"/>
</dbReference>
<dbReference type="Pfam" id="PF01863">
    <property type="entry name" value="YgjP-like"/>
    <property type="match status" value="1"/>
</dbReference>
<dbReference type="InterPro" id="IPR053136">
    <property type="entry name" value="UTP_pyrophosphatase-like"/>
</dbReference>
<geneLocation type="plasmid" evidence="3">
    <name>pmdjk44.1</name>
</geneLocation>
<dbReference type="OrthoDB" id="9811177at2"/>
<dbReference type="InterPro" id="IPR002725">
    <property type="entry name" value="YgjP-like_metallopeptidase"/>
</dbReference>
<dbReference type="Proteomes" id="UP000195880">
    <property type="component" value="Plasmid pMDJK44.1"/>
</dbReference>
<keyword evidence="3" id="KW-1185">Reference proteome</keyword>
<accession>A0A291W598</accession>
<dbReference type="EMBL" id="CP023976">
    <property type="protein sequence ID" value="ATM24722.1"/>
    <property type="molecule type" value="Genomic_DNA"/>
</dbReference>
<feature type="domain" description="YgjP-like metallopeptidase" evidence="1">
    <location>
        <begin position="45"/>
        <end position="255"/>
    </location>
</feature>
<dbReference type="PANTHER" id="PTHR30399:SF1">
    <property type="entry name" value="UTP PYROPHOSPHATASE"/>
    <property type="match status" value="1"/>
</dbReference>
<proteinExistence type="predicted"/>
<dbReference type="PANTHER" id="PTHR30399">
    <property type="entry name" value="UNCHARACTERIZED PROTEIN YGJP"/>
    <property type="match status" value="1"/>
</dbReference>
<organism evidence="2 3">
    <name type="scientific">Streptomyces alboflavus</name>
    <dbReference type="NCBI Taxonomy" id="67267"/>
    <lineage>
        <taxon>Bacteria</taxon>
        <taxon>Bacillati</taxon>
        <taxon>Actinomycetota</taxon>
        <taxon>Actinomycetes</taxon>
        <taxon>Kitasatosporales</taxon>
        <taxon>Streptomycetaceae</taxon>
        <taxon>Streptomyces</taxon>
    </lineage>
</organism>
<evidence type="ECO:0000313" key="3">
    <source>
        <dbReference type="Proteomes" id="UP000195880"/>
    </source>
</evidence>
<evidence type="ECO:0000313" key="2">
    <source>
        <dbReference type="EMBL" id="ATM24722.1"/>
    </source>
</evidence>